<keyword evidence="3" id="KW-1185">Reference proteome</keyword>
<gene>
    <name evidence="2" type="ORF">PoB_001869500</name>
</gene>
<evidence type="ECO:0000256" key="1">
    <source>
        <dbReference type="SAM" id="MobiDB-lite"/>
    </source>
</evidence>
<dbReference type="EMBL" id="BLXT01002238">
    <property type="protein sequence ID" value="GFN92189.1"/>
    <property type="molecule type" value="Genomic_DNA"/>
</dbReference>
<dbReference type="Proteomes" id="UP000735302">
    <property type="component" value="Unassembled WGS sequence"/>
</dbReference>
<evidence type="ECO:0000313" key="3">
    <source>
        <dbReference type="Proteomes" id="UP000735302"/>
    </source>
</evidence>
<comment type="caution">
    <text evidence="2">The sequence shown here is derived from an EMBL/GenBank/DDBJ whole genome shotgun (WGS) entry which is preliminary data.</text>
</comment>
<protein>
    <submittedName>
        <fullName evidence="2">Uncharacterized protein</fullName>
    </submittedName>
</protein>
<name>A0AAV3ZAM4_9GAST</name>
<proteinExistence type="predicted"/>
<accession>A0AAV3ZAM4</accession>
<sequence length="104" mass="11544">MSLLDALYVPCTAWDQVDQTIVQKRFKHAGFMNESEQEPTALSASDDVSPTQGTNDASAMIRQFDTITDPTLAINPDHYINIDEGEQTGENVTHRHCLISANIH</sequence>
<evidence type="ECO:0000313" key="2">
    <source>
        <dbReference type="EMBL" id="GFN92189.1"/>
    </source>
</evidence>
<dbReference type="AlphaFoldDB" id="A0AAV3ZAM4"/>
<reference evidence="2 3" key="1">
    <citation type="journal article" date="2021" name="Elife">
        <title>Chloroplast acquisition without the gene transfer in kleptoplastic sea slugs, Plakobranchus ocellatus.</title>
        <authorList>
            <person name="Maeda T."/>
            <person name="Takahashi S."/>
            <person name="Yoshida T."/>
            <person name="Shimamura S."/>
            <person name="Takaki Y."/>
            <person name="Nagai Y."/>
            <person name="Toyoda A."/>
            <person name="Suzuki Y."/>
            <person name="Arimoto A."/>
            <person name="Ishii H."/>
            <person name="Satoh N."/>
            <person name="Nishiyama T."/>
            <person name="Hasebe M."/>
            <person name="Maruyama T."/>
            <person name="Minagawa J."/>
            <person name="Obokata J."/>
            <person name="Shigenobu S."/>
        </authorList>
    </citation>
    <scope>NUCLEOTIDE SEQUENCE [LARGE SCALE GENOMIC DNA]</scope>
</reference>
<organism evidence="2 3">
    <name type="scientific">Plakobranchus ocellatus</name>
    <dbReference type="NCBI Taxonomy" id="259542"/>
    <lineage>
        <taxon>Eukaryota</taxon>
        <taxon>Metazoa</taxon>
        <taxon>Spiralia</taxon>
        <taxon>Lophotrochozoa</taxon>
        <taxon>Mollusca</taxon>
        <taxon>Gastropoda</taxon>
        <taxon>Heterobranchia</taxon>
        <taxon>Euthyneura</taxon>
        <taxon>Panpulmonata</taxon>
        <taxon>Sacoglossa</taxon>
        <taxon>Placobranchoidea</taxon>
        <taxon>Plakobranchidae</taxon>
        <taxon>Plakobranchus</taxon>
    </lineage>
</organism>
<feature type="compositionally biased region" description="Polar residues" evidence="1">
    <location>
        <begin position="38"/>
        <end position="55"/>
    </location>
</feature>
<feature type="region of interest" description="Disordered" evidence="1">
    <location>
        <begin position="33"/>
        <end position="55"/>
    </location>
</feature>